<name>A0A840HYW0_9SPHN</name>
<dbReference type="Proteomes" id="UP000575068">
    <property type="component" value="Unassembled WGS sequence"/>
</dbReference>
<accession>A0A840HYW0</accession>
<evidence type="ECO:0000313" key="3">
    <source>
        <dbReference type="Proteomes" id="UP000575068"/>
    </source>
</evidence>
<proteinExistence type="predicted"/>
<comment type="caution">
    <text evidence="2">The sequence shown here is derived from an EMBL/GenBank/DDBJ whole genome shotgun (WGS) entry which is preliminary data.</text>
</comment>
<gene>
    <name evidence="2" type="ORF">HNQ99_003177</name>
</gene>
<dbReference type="PANTHER" id="PTHR43243">
    <property type="entry name" value="INNER MEMBRANE TRANSPORTER YGJI-RELATED"/>
    <property type="match status" value="1"/>
</dbReference>
<evidence type="ECO:0000256" key="1">
    <source>
        <dbReference type="ARBA" id="ARBA00022448"/>
    </source>
</evidence>
<dbReference type="PANTHER" id="PTHR43243:SF4">
    <property type="entry name" value="CATIONIC AMINO ACID TRANSPORTER 4"/>
    <property type="match status" value="1"/>
</dbReference>
<protein>
    <submittedName>
        <fullName evidence="2">Amino acid transporter</fullName>
    </submittedName>
</protein>
<dbReference type="AlphaFoldDB" id="A0A840HYW0"/>
<sequence length="103" mass="10700">MTIGRVLPMLLSFAVAGLICVCAALTYAEVATMIPAAGSAYTYSYVVVGELFACHQSLAERGLRASCRGTAPAVASAAHRVRVDQAVKGMKQSHSFGGLHKSA</sequence>
<keyword evidence="1" id="KW-0813">Transport</keyword>
<dbReference type="EMBL" id="JACHOV010000016">
    <property type="protein sequence ID" value="MBB4642841.1"/>
    <property type="molecule type" value="Genomic_DNA"/>
</dbReference>
<dbReference type="Gene3D" id="1.20.1740.10">
    <property type="entry name" value="Amino acid/polyamine transporter I"/>
    <property type="match status" value="1"/>
</dbReference>
<evidence type="ECO:0000313" key="2">
    <source>
        <dbReference type="EMBL" id="MBB4642841.1"/>
    </source>
</evidence>
<reference evidence="2 3" key="1">
    <citation type="submission" date="2020-08" db="EMBL/GenBank/DDBJ databases">
        <title>Genomic Encyclopedia of Type Strains, Phase IV (KMG-IV): sequencing the most valuable type-strain genomes for metagenomic binning, comparative biology and taxonomic classification.</title>
        <authorList>
            <person name="Goeker M."/>
        </authorList>
    </citation>
    <scope>NUCLEOTIDE SEQUENCE [LARGE SCALE GENOMIC DNA]</scope>
    <source>
        <strain evidence="2 3">DSM 7465</strain>
    </source>
</reference>
<organism evidence="2 3">
    <name type="scientific">Rhizorhapis suberifaciens</name>
    <name type="common">corky root of lettuce</name>
    <dbReference type="NCBI Taxonomy" id="13656"/>
    <lineage>
        <taxon>Bacteria</taxon>
        <taxon>Pseudomonadati</taxon>
        <taxon>Pseudomonadota</taxon>
        <taxon>Alphaproteobacteria</taxon>
        <taxon>Sphingomonadales</taxon>
        <taxon>Sphingomonadaceae</taxon>
        <taxon>Rhizorhapis</taxon>
    </lineage>
</organism>
<keyword evidence="3" id="KW-1185">Reference proteome</keyword>
<dbReference type="GO" id="GO:0015171">
    <property type="term" value="F:amino acid transmembrane transporter activity"/>
    <property type="evidence" value="ECO:0007669"/>
    <property type="project" value="TreeGrafter"/>
</dbReference>